<organism evidence="4">
    <name type="scientific">Caenorhabditis remanei</name>
    <name type="common">Caenorhabditis vulgaris</name>
    <dbReference type="NCBI Taxonomy" id="31234"/>
    <lineage>
        <taxon>Eukaryota</taxon>
        <taxon>Metazoa</taxon>
        <taxon>Ecdysozoa</taxon>
        <taxon>Nematoda</taxon>
        <taxon>Chromadorea</taxon>
        <taxon>Rhabditida</taxon>
        <taxon>Rhabditina</taxon>
        <taxon>Rhabditomorpha</taxon>
        <taxon>Rhabditoidea</taxon>
        <taxon>Rhabditidae</taxon>
        <taxon>Peloderinae</taxon>
        <taxon>Caenorhabditis</taxon>
    </lineage>
</organism>
<evidence type="ECO:0000313" key="3">
    <source>
        <dbReference type="EMBL" id="EFO83567.1"/>
    </source>
</evidence>
<sequence length="358" mass="39865">MSGRNRNNKKGNNKNGNKATPGPAPVRSSLRSSAELEAAVKLFCETPLGVSSSVLVGTTNEEFQDPSLLTAADEINLEARFKDARKNGLKESVPVEEKSPVVEDLKNLNLNEEVVEDPKNSKKVQDLEKKVKKHADEIIDLKKKLKDCADNEERLKYKLATAGAGESKLAKSNRDLREKMLRKSLQLDNLTQENKQLVSVLSMLSSSLPNPLPPMHQGNPAEQLLGYQDIKRNLESGVVLREGVGMMEKLISFSNKPEIQAQAAQEIQVYEQGYIDYLQALEFNITKIVTTGRLEETIRLPDFPSFSANLITEYFNETELQPSSSRPAGVETVMTSRNLQCPNCKKSLPIHYRIGSNK</sequence>
<reference evidence="3" key="1">
    <citation type="submission" date="2007-07" db="EMBL/GenBank/DDBJ databases">
        <title>PCAP assembly of the Caenorhabditis remanei genome.</title>
        <authorList>
            <consortium name="The Caenorhabditis remanei Sequencing Consortium"/>
            <person name="Wilson R.K."/>
        </authorList>
    </citation>
    <scope>NUCLEOTIDE SEQUENCE [LARGE SCALE GENOMIC DNA]</scope>
    <source>
        <strain evidence="3">PB4641</strain>
    </source>
</reference>
<evidence type="ECO:0000256" key="2">
    <source>
        <dbReference type="SAM" id="MobiDB-lite"/>
    </source>
</evidence>
<feature type="coiled-coil region" evidence="1">
    <location>
        <begin position="124"/>
        <end position="193"/>
    </location>
</feature>
<keyword evidence="4" id="KW-1185">Reference proteome</keyword>
<evidence type="ECO:0000256" key="1">
    <source>
        <dbReference type="SAM" id="Coils"/>
    </source>
</evidence>
<keyword evidence="1" id="KW-0175">Coiled coil</keyword>
<dbReference type="EMBL" id="DS268417">
    <property type="protein sequence ID" value="EFO83567.1"/>
    <property type="molecule type" value="Genomic_DNA"/>
</dbReference>
<feature type="region of interest" description="Disordered" evidence="2">
    <location>
        <begin position="1"/>
        <end position="31"/>
    </location>
</feature>
<dbReference type="HOGENOM" id="CLU_774417_0_0_1"/>
<accession>E3LWC2</accession>
<gene>
    <name evidence="3" type="ORF">CRE_03055</name>
</gene>
<protein>
    <submittedName>
        <fullName evidence="3">Uncharacterized protein</fullName>
    </submittedName>
</protein>
<dbReference type="InParanoid" id="E3LWC2"/>
<dbReference type="Proteomes" id="UP000008281">
    <property type="component" value="Unassembled WGS sequence"/>
</dbReference>
<dbReference type="AlphaFoldDB" id="E3LWC2"/>
<proteinExistence type="predicted"/>
<feature type="compositionally biased region" description="Basic residues" evidence="2">
    <location>
        <begin position="1"/>
        <end position="12"/>
    </location>
</feature>
<name>E3LWC2_CAERE</name>
<evidence type="ECO:0000313" key="4">
    <source>
        <dbReference type="Proteomes" id="UP000008281"/>
    </source>
</evidence>